<organism evidence="1 2">
    <name type="scientific">Malassezia obtusa</name>
    <dbReference type="NCBI Taxonomy" id="76774"/>
    <lineage>
        <taxon>Eukaryota</taxon>
        <taxon>Fungi</taxon>
        <taxon>Dikarya</taxon>
        <taxon>Basidiomycota</taxon>
        <taxon>Ustilaginomycotina</taxon>
        <taxon>Malasseziomycetes</taxon>
        <taxon>Malasseziales</taxon>
        <taxon>Malasseziaceae</taxon>
        <taxon>Malassezia</taxon>
    </lineage>
</organism>
<dbReference type="Proteomes" id="UP001214603">
    <property type="component" value="Chromosome 4"/>
</dbReference>
<evidence type="ECO:0000313" key="1">
    <source>
        <dbReference type="EMBL" id="WFD03530.1"/>
    </source>
</evidence>
<dbReference type="AlphaFoldDB" id="A0AAF0ISD2"/>
<evidence type="ECO:0000313" key="2">
    <source>
        <dbReference type="Proteomes" id="UP001214603"/>
    </source>
</evidence>
<sequence length="664" mass="69915">MGQTASQIAAPSAAPVATKQLVRADIGRERAAYTVEAQIDVSVAAREQILPLVHLTKTTLVSSTVEGAGAADARVDTAGTAVRLIVPPKGGRFRVTLYFSTALVRAAAPYVARLPVLRSAENALHCAFHGYEQAPAVEADPPLVQRKWDASTLCTTFPPTDAVTLQWAPTREAEATVHAPRAATSITTFVGVESVWSAAQQAFVPSAVLDVSADVTVEAPYVVALTKLGVLDVVVDAKDQPLHWDWLEVESDARMLTLACDAPRAPAEPVVGSRHLRLHVDVARACGEFGAAPAAPLQFTVKGRCHLALDPAQDARSVLLPVVRATAESQARQQLVYPAASHGGFQLELTAPLLPGTTSHPVGDGCILTLDDHDECIVAFTRDPARVPRAPAPQAPLVLTTLHHEVWPCAAHAMHHIALDAFGAAGTAEQTVLLFPAAALDTIGGLTAYVNGHAVRVHLEAQGASGADADAGVPVLAAASLAVPAAAVRGAHAQIALYYTTPWAPSTRLAVACPAPPAALPRTVLRVHGRGAQVPRLLGETDAHIVHGTDAVITTFPQRRRAPYTLEFALHTPRTDVRLWLALALLAACTAWWMATTSAAVHRHATQVEALAMALDIDLSDGHWAGQHGWEHALSAGHYALKDVAAAAHRLAEHLPWAAARPAA</sequence>
<proteinExistence type="predicted"/>
<keyword evidence="2" id="KW-1185">Reference proteome</keyword>
<accession>A0AAF0ISD2</accession>
<protein>
    <submittedName>
        <fullName evidence="1">Uncharacterized protein</fullName>
    </submittedName>
</protein>
<gene>
    <name evidence="1" type="ORF">MOBT1_002221</name>
</gene>
<reference evidence="1" key="1">
    <citation type="submission" date="2023-03" db="EMBL/GenBank/DDBJ databases">
        <title>Mating type loci evolution in Malassezia.</title>
        <authorList>
            <person name="Coelho M.A."/>
        </authorList>
    </citation>
    <scope>NUCLEOTIDE SEQUENCE</scope>
    <source>
        <strain evidence="1">CBS 7876</strain>
    </source>
</reference>
<dbReference type="EMBL" id="CP119937">
    <property type="protein sequence ID" value="WFD03530.1"/>
    <property type="molecule type" value="Genomic_DNA"/>
</dbReference>
<name>A0AAF0ISD2_9BASI</name>